<dbReference type="InterPro" id="IPR003593">
    <property type="entry name" value="AAA+_ATPase"/>
</dbReference>
<organism evidence="6 7">
    <name type="scientific">Actinomycetospora endophytica</name>
    <dbReference type="NCBI Taxonomy" id="2291215"/>
    <lineage>
        <taxon>Bacteria</taxon>
        <taxon>Bacillati</taxon>
        <taxon>Actinomycetota</taxon>
        <taxon>Actinomycetes</taxon>
        <taxon>Pseudonocardiales</taxon>
        <taxon>Pseudonocardiaceae</taxon>
        <taxon>Actinomycetospora</taxon>
    </lineage>
</organism>
<dbReference type="InterPro" id="IPR027417">
    <property type="entry name" value="P-loop_NTPase"/>
</dbReference>
<protein>
    <submittedName>
        <fullName evidence="6">LuxR C-terminal-related transcriptional regulator</fullName>
    </submittedName>
</protein>
<dbReference type="InterPro" id="IPR016032">
    <property type="entry name" value="Sig_transdc_resp-reg_C-effctor"/>
</dbReference>
<evidence type="ECO:0000313" key="6">
    <source>
        <dbReference type="EMBL" id="MCD2194785.1"/>
    </source>
</evidence>
<dbReference type="CDD" id="cd06170">
    <property type="entry name" value="LuxR_C_like"/>
    <property type="match status" value="1"/>
</dbReference>
<dbReference type="SMART" id="SM00421">
    <property type="entry name" value="HTH_LUXR"/>
    <property type="match status" value="1"/>
</dbReference>
<dbReference type="PANTHER" id="PTHR44688">
    <property type="entry name" value="DNA-BINDING TRANSCRIPTIONAL ACTIVATOR DEVR_DOSR"/>
    <property type="match status" value="1"/>
</dbReference>
<comment type="caution">
    <text evidence="6">The sequence shown here is derived from an EMBL/GenBank/DDBJ whole genome shotgun (WGS) entry which is preliminary data.</text>
</comment>
<keyword evidence="1" id="KW-0805">Transcription regulation</keyword>
<dbReference type="Proteomes" id="UP001199469">
    <property type="component" value="Unassembled WGS sequence"/>
</dbReference>
<dbReference type="RefSeq" id="WP_230735204.1">
    <property type="nucleotide sequence ID" value="NZ_JAJNDB010000003.1"/>
</dbReference>
<dbReference type="Gene3D" id="3.40.50.300">
    <property type="entry name" value="P-loop containing nucleotide triphosphate hydrolases"/>
    <property type="match status" value="1"/>
</dbReference>
<sequence>MAEAWPFTARDGELTAALAALDEQGTVVIGGPAGVGKSRLAREITAREDPEQMIGVVRATASAQEIPLGAFADVVPGVDPGRASPDLAHVREAVAALGSPEGDRLLVVDDAHRLDAVSATVVHQLATGKQARLVLTVRTGDPAPDAVTALWKDGSAARLELAPFDQEQTDAVLAAVLGTDLEAGTAARLHDTARGNVLWLRHLVDGERAAGRLHLEDGSWAWHGAVTLSPALDDLVASRIGTLTGEQRRVLELLSVSEPLGLGMIEELAGAAAVEEVSQRGLVSVEPDGGRWEVRLGHPLYGESVRARTSVPRARRLRSELSAALARTGGRRVGDGLRRAVLDLGSDRPLDPSVLLTAAMQASGLGDFTLAERLLRAAVGAGGGFEARAGLSHLLVYLMRDDEADAMLAEAVAAASTPTEYARAVTVRTMLVHFGAQVGGDGSEVLAEAERRAAPTTSTPQGSAPEDSTPPELREFDGMRAAIAICRERVDEAIERGERVLVEGTGSDQALVLATWALCMARAFSGRGAVEGSVVDRGIEAARRNPETVAMQSNIGYSQIVDADLRGRADLARDRLTWVHGLTGPQAAVLVALYEGRMARSAGRVRAALRAFAGALPTFPGAGGGYGSWLAAMVTQCHGMLGDARAARVALDDAEARRHPRIPLLDVELELARAWTAAASGNQRTAIETCRRAAARCRQTGVLAFEIVLRHTAVRFGDREQATRLAELDRQLGTARARLAAAHAAALAAPDPERLLAVAEELEDAGLGLEAADAAGQSATTARAASRTVVAARAEELAQRLAVACEDARTPALRDAGAPVPLSAREREVAVLAGEGLTNRQIAERLHVSVRTVESHVYRACARLGLSDRAALVVVAGGRKQ</sequence>
<feature type="region of interest" description="Disordered" evidence="4">
    <location>
        <begin position="447"/>
        <end position="473"/>
    </location>
</feature>
<evidence type="ECO:0000259" key="5">
    <source>
        <dbReference type="PROSITE" id="PS50043"/>
    </source>
</evidence>
<dbReference type="InterPro" id="IPR041664">
    <property type="entry name" value="AAA_16"/>
</dbReference>
<dbReference type="Gene3D" id="1.10.10.10">
    <property type="entry name" value="Winged helix-like DNA-binding domain superfamily/Winged helix DNA-binding domain"/>
    <property type="match status" value="1"/>
</dbReference>
<dbReference type="InterPro" id="IPR000792">
    <property type="entry name" value="Tscrpt_reg_LuxR_C"/>
</dbReference>
<dbReference type="EMBL" id="JAJNDB010000003">
    <property type="protein sequence ID" value="MCD2194785.1"/>
    <property type="molecule type" value="Genomic_DNA"/>
</dbReference>
<dbReference type="Pfam" id="PF00196">
    <property type="entry name" value="GerE"/>
    <property type="match status" value="1"/>
</dbReference>
<evidence type="ECO:0000256" key="3">
    <source>
        <dbReference type="ARBA" id="ARBA00023163"/>
    </source>
</evidence>
<keyword evidence="2" id="KW-0238">DNA-binding</keyword>
<evidence type="ECO:0000256" key="4">
    <source>
        <dbReference type="SAM" id="MobiDB-lite"/>
    </source>
</evidence>
<reference evidence="6 7" key="1">
    <citation type="submission" date="2021-11" db="EMBL/GenBank/DDBJ databases">
        <title>Draft genome sequence of Actinomycetospora sp. SF1 isolated from the rhizosphere soil.</title>
        <authorList>
            <person name="Duangmal K."/>
            <person name="Chantavorakit T."/>
        </authorList>
    </citation>
    <scope>NUCLEOTIDE SEQUENCE [LARGE SCALE GENOMIC DNA]</scope>
    <source>
        <strain evidence="6 7">TBRC 5722</strain>
    </source>
</reference>
<feature type="domain" description="HTH luxR-type" evidence="5">
    <location>
        <begin position="815"/>
        <end position="880"/>
    </location>
</feature>
<gene>
    <name evidence="6" type="ORF">LQ327_15540</name>
</gene>
<dbReference type="PANTHER" id="PTHR44688:SF16">
    <property type="entry name" value="DNA-BINDING TRANSCRIPTIONAL ACTIVATOR DEVR_DOSR"/>
    <property type="match status" value="1"/>
</dbReference>
<dbReference type="InterPro" id="IPR036388">
    <property type="entry name" value="WH-like_DNA-bd_sf"/>
</dbReference>
<dbReference type="SUPFAM" id="SSF52540">
    <property type="entry name" value="P-loop containing nucleoside triphosphate hydrolases"/>
    <property type="match status" value="1"/>
</dbReference>
<name>A0ABS8P953_9PSEU</name>
<evidence type="ECO:0000256" key="1">
    <source>
        <dbReference type="ARBA" id="ARBA00023015"/>
    </source>
</evidence>
<dbReference type="PROSITE" id="PS00622">
    <property type="entry name" value="HTH_LUXR_1"/>
    <property type="match status" value="1"/>
</dbReference>
<dbReference type="SMART" id="SM00382">
    <property type="entry name" value="AAA"/>
    <property type="match status" value="1"/>
</dbReference>
<proteinExistence type="predicted"/>
<evidence type="ECO:0000313" key="7">
    <source>
        <dbReference type="Proteomes" id="UP001199469"/>
    </source>
</evidence>
<keyword evidence="3" id="KW-0804">Transcription</keyword>
<dbReference type="PRINTS" id="PR00038">
    <property type="entry name" value="HTHLUXR"/>
</dbReference>
<evidence type="ECO:0000256" key="2">
    <source>
        <dbReference type="ARBA" id="ARBA00023125"/>
    </source>
</evidence>
<dbReference type="SUPFAM" id="SSF46894">
    <property type="entry name" value="C-terminal effector domain of the bipartite response regulators"/>
    <property type="match status" value="1"/>
</dbReference>
<dbReference type="Pfam" id="PF13191">
    <property type="entry name" value="AAA_16"/>
    <property type="match status" value="1"/>
</dbReference>
<dbReference type="PROSITE" id="PS50043">
    <property type="entry name" value="HTH_LUXR_2"/>
    <property type="match status" value="1"/>
</dbReference>
<keyword evidence="7" id="KW-1185">Reference proteome</keyword>
<accession>A0ABS8P953</accession>